<name>A0A7W6F8L4_9HYPH</name>
<feature type="transmembrane region" description="Helical" evidence="1">
    <location>
        <begin position="26"/>
        <end position="52"/>
    </location>
</feature>
<reference evidence="3 4" key="1">
    <citation type="submission" date="2020-08" db="EMBL/GenBank/DDBJ databases">
        <title>Genomic Encyclopedia of Type Strains, Phase IV (KMG-IV): sequencing the most valuable type-strain genomes for metagenomic binning, comparative biology and taxonomic classification.</title>
        <authorList>
            <person name="Goeker M."/>
        </authorList>
    </citation>
    <scope>NUCLEOTIDE SEQUENCE [LARGE SCALE GENOMIC DNA]</scope>
    <source>
        <strain evidence="3 4">DSM 24105</strain>
    </source>
</reference>
<keyword evidence="1" id="KW-0812">Transmembrane</keyword>
<dbReference type="AlphaFoldDB" id="A0A7W6F8L4"/>
<keyword evidence="1" id="KW-0472">Membrane</keyword>
<dbReference type="Proteomes" id="UP000517759">
    <property type="component" value="Unassembled WGS sequence"/>
</dbReference>
<sequence>MRHLALSRAICGRLQRFRSASSGATAVEFALVSIPFFGMLAAIIQWGFIIWAQMNLDTVVENATRSLFTGSFQTANPGVIDPATALAKLKSSLCGSGATATPTLFSCGSIKINVAPSTNFSSGSYANAYNSSTKTIDPNFEGYTCAKPRQIVVVTAAVTVPVFFGKLLPGLTGMADGSYLLRSTNVFRTEPYSTSSNGAC</sequence>
<evidence type="ECO:0000313" key="3">
    <source>
        <dbReference type="EMBL" id="MBB3904642.1"/>
    </source>
</evidence>
<protein>
    <submittedName>
        <fullName evidence="3">Pilus assembly protein Flp/PilA</fullName>
    </submittedName>
</protein>
<evidence type="ECO:0000256" key="1">
    <source>
        <dbReference type="SAM" id="Phobius"/>
    </source>
</evidence>
<dbReference type="RefSeq" id="WP_183508676.1">
    <property type="nucleotide sequence ID" value="NZ_BSPG01000017.1"/>
</dbReference>
<feature type="domain" description="TadE-like" evidence="2">
    <location>
        <begin position="23"/>
        <end position="65"/>
    </location>
</feature>
<evidence type="ECO:0000259" key="2">
    <source>
        <dbReference type="Pfam" id="PF07811"/>
    </source>
</evidence>
<gene>
    <name evidence="3" type="ORF">GGR33_004165</name>
</gene>
<organism evidence="3 4">
    <name type="scientific">Methylobacterium brachythecii</name>
    <dbReference type="NCBI Taxonomy" id="1176177"/>
    <lineage>
        <taxon>Bacteria</taxon>
        <taxon>Pseudomonadati</taxon>
        <taxon>Pseudomonadota</taxon>
        <taxon>Alphaproteobacteria</taxon>
        <taxon>Hyphomicrobiales</taxon>
        <taxon>Methylobacteriaceae</taxon>
        <taxon>Methylobacterium</taxon>
    </lineage>
</organism>
<dbReference type="EMBL" id="JACIDN010000008">
    <property type="protein sequence ID" value="MBB3904642.1"/>
    <property type="molecule type" value="Genomic_DNA"/>
</dbReference>
<keyword evidence="1" id="KW-1133">Transmembrane helix</keyword>
<proteinExistence type="predicted"/>
<accession>A0A7W6F8L4</accession>
<dbReference type="InterPro" id="IPR012495">
    <property type="entry name" value="TadE-like_dom"/>
</dbReference>
<evidence type="ECO:0000313" key="4">
    <source>
        <dbReference type="Proteomes" id="UP000517759"/>
    </source>
</evidence>
<dbReference type="Pfam" id="PF07811">
    <property type="entry name" value="TadE"/>
    <property type="match status" value="1"/>
</dbReference>
<comment type="caution">
    <text evidence="3">The sequence shown here is derived from an EMBL/GenBank/DDBJ whole genome shotgun (WGS) entry which is preliminary data.</text>
</comment>